<dbReference type="GO" id="GO:0016020">
    <property type="term" value="C:membrane"/>
    <property type="evidence" value="ECO:0007669"/>
    <property type="project" value="UniProtKB-SubCell"/>
</dbReference>
<accession>A0A9P6KP76</accession>
<evidence type="ECO:0000256" key="3">
    <source>
        <dbReference type="ARBA" id="ARBA00004370"/>
    </source>
</evidence>
<evidence type="ECO:0000256" key="5">
    <source>
        <dbReference type="ARBA" id="ARBA00022824"/>
    </source>
</evidence>
<comment type="caution">
    <text evidence="9">The sequence shown here is derived from an EMBL/GenBank/DDBJ whole genome shotgun (WGS) entry which is preliminary data.</text>
</comment>
<dbReference type="PANTHER" id="PTHR48182">
    <property type="entry name" value="PROTEIN SERAC1"/>
    <property type="match status" value="1"/>
</dbReference>
<dbReference type="AlphaFoldDB" id="A0A9P6KP76"/>
<evidence type="ECO:0000256" key="6">
    <source>
        <dbReference type="ARBA" id="ARBA00023128"/>
    </source>
</evidence>
<evidence type="ECO:0000256" key="1">
    <source>
        <dbReference type="ARBA" id="ARBA00004173"/>
    </source>
</evidence>
<keyword evidence="7" id="KW-0472">Membrane</keyword>
<evidence type="ECO:0000313" key="10">
    <source>
        <dbReference type="Proteomes" id="UP000756921"/>
    </source>
</evidence>
<dbReference type="Gene3D" id="3.40.50.1820">
    <property type="entry name" value="alpha/beta hydrolase"/>
    <property type="match status" value="1"/>
</dbReference>
<gene>
    <name evidence="9" type="ORF">PMIN01_08982</name>
</gene>
<sequence>MSRKSTSDSTKSRNNFGLNTVYEPDEPTAVIADLIFVHGLGGGSSTTWCLKRNPDYFWPKEWLPEDPGFEGVRIHSFGYNANWATWLKSPVDVHAFGQSLVEELRSDPKIHAQNTRIVLVGHSMGGLVIKKACILAKTNPSFQDIGSRLHSFYFLGTPHRGSNLAGTLSNLLRVSGSGRRPYVSGLETKSEIIRVLNDEFRIHYSGIHLHTFYESLPTSPVGMIVDIESATLGILSRTQYLSV</sequence>
<proteinExistence type="inferred from homology"/>
<evidence type="ECO:0000256" key="4">
    <source>
        <dbReference type="ARBA" id="ARBA00007920"/>
    </source>
</evidence>
<dbReference type="EMBL" id="WJXW01000009">
    <property type="protein sequence ID" value="KAF9733299.1"/>
    <property type="molecule type" value="Genomic_DNA"/>
</dbReference>
<dbReference type="OrthoDB" id="5086500at2759"/>
<comment type="subcellular location">
    <subcellularLocation>
        <location evidence="2">Endoplasmic reticulum</location>
    </subcellularLocation>
    <subcellularLocation>
        <location evidence="3">Membrane</location>
    </subcellularLocation>
    <subcellularLocation>
        <location evidence="1">Mitochondrion</location>
    </subcellularLocation>
</comment>
<dbReference type="GO" id="GO:0005739">
    <property type="term" value="C:mitochondrion"/>
    <property type="evidence" value="ECO:0007669"/>
    <property type="project" value="UniProtKB-SubCell"/>
</dbReference>
<organism evidence="9 10">
    <name type="scientific">Paraphaeosphaeria minitans</name>
    <dbReference type="NCBI Taxonomy" id="565426"/>
    <lineage>
        <taxon>Eukaryota</taxon>
        <taxon>Fungi</taxon>
        <taxon>Dikarya</taxon>
        <taxon>Ascomycota</taxon>
        <taxon>Pezizomycotina</taxon>
        <taxon>Dothideomycetes</taxon>
        <taxon>Pleosporomycetidae</taxon>
        <taxon>Pleosporales</taxon>
        <taxon>Massarineae</taxon>
        <taxon>Didymosphaeriaceae</taxon>
        <taxon>Paraphaeosphaeria</taxon>
    </lineage>
</organism>
<keyword evidence="5" id="KW-0256">Endoplasmic reticulum</keyword>
<evidence type="ECO:0000313" key="9">
    <source>
        <dbReference type="EMBL" id="KAF9733299.1"/>
    </source>
</evidence>
<protein>
    <recommendedName>
        <fullName evidence="8">DUF676 domain-containing protein</fullName>
    </recommendedName>
</protein>
<dbReference type="GO" id="GO:0005783">
    <property type="term" value="C:endoplasmic reticulum"/>
    <property type="evidence" value="ECO:0007669"/>
    <property type="project" value="UniProtKB-SubCell"/>
</dbReference>
<dbReference type="Proteomes" id="UP000756921">
    <property type="component" value="Unassembled WGS sequence"/>
</dbReference>
<dbReference type="InterPro" id="IPR007751">
    <property type="entry name" value="DUF676_lipase-like"/>
</dbReference>
<feature type="domain" description="DUF676" evidence="8">
    <location>
        <begin position="35"/>
        <end position="163"/>
    </location>
</feature>
<keyword evidence="6" id="KW-0496">Mitochondrion</keyword>
<evidence type="ECO:0000259" key="8">
    <source>
        <dbReference type="Pfam" id="PF05057"/>
    </source>
</evidence>
<reference evidence="9" key="1">
    <citation type="journal article" date="2020" name="Mol. Plant Microbe Interact.">
        <title>Genome Sequence of the Biocontrol Agent Coniothyrium minitans strain Conio (IMI 134523).</title>
        <authorList>
            <person name="Patel D."/>
            <person name="Shittu T.A."/>
            <person name="Baroncelli R."/>
            <person name="Muthumeenakshi S."/>
            <person name="Osborne T.H."/>
            <person name="Janganan T.K."/>
            <person name="Sreenivasaprasad S."/>
        </authorList>
    </citation>
    <scope>NUCLEOTIDE SEQUENCE</scope>
    <source>
        <strain evidence="9">Conio</strain>
    </source>
</reference>
<dbReference type="InterPro" id="IPR029058">
    <property type="entry name" value="AB_hydrolase_fold"/>
</dbReference>
<comment type="similarity">
    <text evidence="4">Belongs to the putative lipase ROG1 family.</text>
</comment>
<dbReference type="SUPFAM" id="SSF53474">
    <property type="entry name" value="alpha/beta-Hydrolases"/>
    <property type="match status" value="1"/>
</dbReference>
<keyword evidence="10" id="KW-1185">Reference proteome</keyword>
<name>A0A9P6KP76_9PLEO</name>
<dbReference type="Pfam" id="PF05057">
    <property type="entry name" value="DUF676"/>
    <property type="match status" value="1"/>
</dbReference>
<dbReference type="PANTHER" id="PTHR48182:SF2">
    <property type="entry name" value="PROTEIN SERAC1"/>
    <property type="match status" value="1"/>
</dbReference>
<dbReference type="InterPro" id="IPR052374">
    <property type="entry name" value="SERAC1"/>
</dbReference>
<evidence type="ECO:0000256" key="2">
    <source>
        <dbReference type="ARBA" id="ARBA00004240"/>
    </source>
</evidence>
<evidence type="ECO:0000256" key="7">
    <source>
        <dbReference type="ARBA" id="ARBA00023136"/>
    </source>
</evidence>